<protein>
    <submittedName>
        <fullName evidence="3">FAD dependent oxidoreductase</fullName>
    </submittedName>
</protein>
<comment type="caution">
    <text evidence="3">The sequence shown here is derived from an EMBL/GenBank/DDBJ whole genome shotgun (WGS) entry which is preliminary data.</text>
</comment>
<feature type="domain" description="FAD dependent oxidoreductase" evidence="1">
    <location>
        <begin position="15"/>
        <end position="130"/>
    </location>
</feature>
<dbReference type="Pfam" id="PF01266">
    <property type="entry name" value="DAO"/>
    <property type="match status" value="1"/>
</dbReference>
<dbReference type="Proteomes" id="UP000294919">
    <property type="component" value="Unassembled WGS sequence"/>
</dbReference>
<gene>
    <name evidence="3" type="ORF">EV214_1672</name>
</gene>
<name>A0A4R2K3K9_9FIRM</name>
<dbReference type="Gene3D" id="1.10.10.1100">
    <property type="entry name" value="BFD-like [2Fe-2S]-binding domain"/>
    <property type="match status" value="1"/>
</dbReference>
<dbReference type="InterPro" id="IPR052745">
    <property type="entry name" value="G3P_Oxidase/Oxidoreductase"/>
</dbReference>
<proteinExistence type="predicted"/>
<evidence type="ECO:0000313" key="4">
    <source>
        <dbReference type="Proteomes" id="UP000294919"/>
    </source>
</evidence>
<keyword evidence="4" id="KW-1185">Reference proteome</keyword>
<dbReference type="PANTHER" id="PTHR42720">
    <property type="entry name" value="GLYCEROL-3-PHOSPHATE DEHYDROGENASE"/>
    <property type="match status" value="1"/>
</dbReference>
<dbReference type="CDD" id="cd19946">
    <property type="entry name" value="GlpA-like_Fer2_BFD-like"/>
    <property type="match status" value="1"/>
</dbReference>
<dbReference type="Gene3D" id="3.30.9.10">
    <property type="entry name" value="D-Amino Acid Oxidase, subunit A, domain 2"/>
    <property type="match status" value="1"/>
</dbReference>
<accession>A0A4R2K3K9</accession>
<dbReference type="InterPro" id="IPR041854">
    <property type="entry name" value="BFD-like_2Fe2S-bd_dom_sf"/>
</dbReference>
<feature type="domain" description="BFD-like [2Fe-2S]-binding" evidence="2">
    <location>
        <begin position="176"/>
        <end position="230"/>
    </location>
</feature>
<evidence type="ECO:0000259" key="2">
    <source>
        <dbReference type="Pfam" id="PF04324"/>
    </source>
</evidence>
<dbReference type="InterPro" id="IPR006076">
    <property type="entry name" value="FAD-dep_OxRdtase"/>
</dbReference>
<dbReference type="EMBL" id="SLWV01000067">
    <property type="protein sequence ID" value="TCO67014.1"/>
    <property type="molecule type" value="Genomic_DNA"/>
</dbReference>
<feature type="non-terminal residue" evidence="3">
    <location>
        <position position="1"/>
    </location>
</feature>
<dbReference type="Pfam" id="PF04324">
    <property type="entry name" value="Fer2_BFD"/>
    <property type="match status" value="1"/>
</dbReference>
<sequence length="269" mass="29568">GQYNILDKSAGNIVNHVIFQAPTKLGKGVLVAPTVHGNLLVGPDAEDTDDKENTATTSERIEFIRQASKKTTKKVPFNGTITSFSGLRATPSTGDFIIEESKEVKGFINVAGIESPGLSAAPAIAQYVVDIFKGIEKDLKEKKEFNPIRKPVIKFMALSHEEKAALIKEDPRYGRIVCRCENITEGEIIDAIHRNAGATTVDAIKRRVRPGMGRCQGGFCGPRVMEILARELKMDITEVVKDSKQSYILTEPTKQNKPSEEVLENMKIS</sequence>
<dbReference type="AlphaFoldDB" id="A0A4R2K3K9"/>
<dbReference type="OrthoDB" id="9801699at2"/>
<reference evidence="3 4" key="1">
    <citation type="submission" date="2019-03" db="EMBL/GenBank/DDBJ databases">
        <title>Genomic Encyclopedia of Type Strains, Phase IV (KMG-IV): sequencing the most valuable type-strain genomes for metagenomic binning, comparative biology and taxonomic classification.</title>
        <authorList>
            <person name="Goeker M."/>
        </authorList>
    </citation>
    <scope>NUCLEOTIDE SEQUENCE [LARGE SCALE GENOMIC DNA]</scope>
    <source>
        <strain evidence="3 4">DSM 102940</strain>
    </source>
</reference>
<dbReference type="InterPro" id="IPR007419">
    <property type="entry name" value="BFD-like_2Fe2S-bd_dom"/>
</dbReference>
<evidence type="ECO:0000313" key="3">
    <source>
        <dbReference type="EMBL" id="TCO67014.1"/>
    </source>
</evidence>
<evidence type="ECO:0000259" key="1">
    <source>
        <dbReference type="Pfam" id="PF01266"/>
    </source>
</evidence>
<dbReference type="RefSeq" id="WP_132248487.1">
    <property type="nucleotide sequence ID" value="NZ_SLWV01000067.1"/>
</dbReference>
<organism evidence="3 4">
    <name type="scientific">Marinisporobacter balticus</name>
    <dbReference type="NCBI Taxonomy" id="2018667"/>
    <lineage>
        <taxon>Bacteria</taxon>
        <taxon>Bacillati</taxon>
        <taxon>Bacillota</taxon>
        <taxon>Clostridia</taxon>
        <taxon>Peptostreptococcales</taxon>
        <taxon>Thermotaleaceae</taxon>
        <taxon>Marinisporobacter</taxon>
    </lineage>
</organism>
<dbReference type="PANTHER" id="PTHR42720:SF1">
    <property type="entry name" value="GLYCEROL 3-PHOSPHATE OXIDASE"/>
    <property type="match status" value="1"/>
</dbReference>